<evidence type="ECO:0000313" key="1">
    <source>
        <dbReference type="EMBL" id="ABM74679.1"/>
    </source>
</evidence>
<dbReference type="Proteomes" id="UP000002592">
    <property type="component" value="Chromosome"/>
</dbReference>
<protein>
    <submittedName>
        <fullName evidence="1">Uncharacterized protein</fullName>
    </submittedName>
</protein>
<gene>
    <name evidence="1" type="ordered locus">NATL1_01151</name>
</gene>
<dbReference type="EMBL" id="CP000553">
    <property type="protein sequence ID" value="ABM74679.1"/>
    <property type="molecule type" value="Genomic_DNA"/>
</dbReference>
<organism evidence="1 2">
    <name type="scientific">Prochlorococcus marinus (strain NATL1A)</name>
    <dbReference type="NCBI Taxonomy" id="167555"/>
    <lineage>
        <taxon>Bacteria</taxon>
        <taxon>Bacillati</taxon>
        <taxon>Cyanobacteriota</taxon>
        <taxon>Cyanophyceae</taxon>
        <taxon>Synechococcales</taxon>
        <taxon>Prochlorococcaceae</taxon>
        <taxon>Prochlorococcus</taxon>
    </lineage>
</organism>
<dbReference type="AlphaFoldDB" id="A2BZL9"/>
<sequence>MKPTLSFSNRIGRLINTLNPIKAKESVVNRAMPHSDEAKAKIDRCMELIIY</sequence>
<proteinExistence type="predicted"/>
<dbReference type="KEGG" id="pme:NATL1_01151"/>
<reference evidence="2" key="1">
    <citation type="journal article" date="2007" name="PLoS Genet.">
        <title>Patterns and implications of gene gain and loss in the evolution of Prochlorococcus.</title>
        <authorList>
            <person name="Kettler G.C."/>
            <person name="Martiny A.C."/>
            <person name="Huang K."/>
            <person name="Zucker J."/>
            <person name="Coleman M.L."/>
            <person name="Rodrigue S."/>
            <person name="Chen F."/>
            <person name="Lapidus A."/>
            <person name="Ferriera S."/>
            <person name="Johnson J."/>
            <person name="Steglich C."/>
            <person name="Church G.M."/>
            <person name="Richardson P."/>
            <person name="Chisholm S.W."/>
        </authorList>
    </citation>
    <scope>NUCLEOTIDE SEQUENCE [LARGE SCALE GENOMIC DNA]</scope>
    <source>
        <strain evidence="2">NATL1A</strain>
    </source>
</reference>
<name>A2BZL9_PROM1</name>
<evidence type="ECO:0000313" key="2">
    <source>
        <dbReference type="Proteomes" id="UP000002592"/>
    </source>
</evidence>
<dbReference type="HOGENOM" id="CLU_3102493_0_0_3"/>
<accession>A2BZL9</accession>